<dbReference type="SUPFAM" id="SSF53756">
    <property type="entry name" value="UDP-Glycosyltransferase/glycogen phosphorylase"/>
    <property type="match status" value="1"/>
</dbReference>
<dbReference type="AlphaFoldDB" id="A0A286RKC7"/>
<evidence type="ECO:0000259" key="10">
    <source>
        <dbReference type="Pfam" id="PF08323"/>
    </source>
</evidence>
<dbReference type="InterPro" id="IPR013534">
    <property type="entry name" value="Starch_synth_cat_dom"/>
</dbReference>
<evidence type="ECO:0000259" key="9">
    <source>
        <dbReference type="Pfam" id="PF00534"/>
    </source>
</evidence>
<dbReference type="GO" id="GO:0009011">
    <property type="term" value="F:alpha-1,4-glucan glucosyltransferase (ADP-glucose donor) activity"/>
    <property type="evidence" value="ECO:0007669"/>
    <property type="project" value="UniProtKB-UniRule"/>
</dbReference>
<dbReference type="InterPro" id="IPR001296">
    <property type="entry name" value="Glyco_trans_1"/>
</dbReference>
<comment type="catalytic activity">
    <reaction evidence="1 8">
        <text>[(1-&gt;4)-alpha-D-glucosyl](n) + ADP-alpha-D-glucose = [(1-&gt;4)-alpha-D-glucosyl](n+1) + ADP + H(+)</text>
        <dbReference type="Rhea" id="RHEA:18189"/>
        <dbReference type="Rhea" id="RHEA-COMP:9584"/>
        <dbReference type="Rhea" id="RHEA-COMP:9587"/>
        <dbReference type="ChEBI" id="CHEBI:15378"/>
        <dbReference type="ChEBI" id="CHEBI:15444"/>
        <dbReference type="ChEBI" id="CHEBI:57498"/>
        <dbReference type="ChEBI" id="CHEBI:456216"/>
        <dbReference type="EC" id="2.4.1.21"/>
    </reaction>
</comment>
<keyword evidence="5 8" id="KW-0328">Glycosyltransferase</keyword>
<organism evidence="11 12">
    <name type="scientific">Thermogutta terrifontis</name>
    <dbReference type="NCBI Taxonomy" id="1331910"/>
    <lineage>
        <taxon>Bacteria</taxon>
        <taxon>Pseudomonadati</taxon>
        <taxon>Planctomycetota</taxon>
        <taxon>Planctomycetia</taxon>
        <taxon>Pirellulales</taxon>
        <taxon>Thermoguttaceae</taxon>
        <taxon>Thermogutta</taxon>
    </lineage>
</organism>
<evidence type="ECO:0000256" key="7">
    <source>
        <dbReference type="ARBA" id="ARBA00023056"/>
    </source>
</evidence>
<accession>A0A286RKC7</accession>
<evidence type="ECO:0000256" key="6">
    <source>
        <dbReference type="ARBA" id="ARBA00022679"/>
    </source>
</evidence>
<keyword evidence="6 8" id="KW-0808">Transferase</keyword>
<evidence type="ECO:0000256" key="4">
    <source>
        <dbReference type="ARBA" id="ARBA00010281"/>
    </source>
</evidence>
<comment type="pathway">
    <text evidence="3 8">Glycan biosynthesis; glycogen biosynthesis.</text>
</comment>
<dbReference type="KEGG" id="ttf:THTE_3803"/>
<dbReference type="EMBL" id="CP018477">
    <property type="protein sequence ID" value="ASV76404.1"/>
    <property type="molecule type" value="Genomic_DNA"/>
</dbReference>
<keyword evidence="7 8" id="KW-0320">Glycogen biosynthesis</keyword>
<dbReference type="PANTHER" id="PTHR45825:SF11">
    <property type="entry name" value="ALPHA AMYLASE DOMAIN-CONTAINING PROTEIN"/>
    <property type="match status" value="1"/>
</dbReference>
<dbReference type="Pfam" id="PF00534">
    <property type="entry name" value="Glycos_transf_1"/>
    <property type="match status" value="1"/>
</dbReference>
<dbReference type="OrthoDB" id="9808590at2"/>
<keyword evidence="12" id="KW-1185">Reference proteome</keyword>
<dbReference type="NCBIfam" id="NF001899">
    <property type="entry name" value="PRK00654.1-2"/>
    <property type="match status" value="1"/>
</dbReference>
<evidence type="ECO:0000256" key="1">
    <source>
        <dbReference type="ARBA" id="ARBA00001478"/>
    </source>
</evidence>
<evidence type="ECO:0000256" key="8">
    <source>
        <dbReference type="HAMAP-Rule" id="MF_00484"/>
    </source>
</evidence>
<dbReference type="GO" id="GO:0004373">
    <property type="term" value="F:alpha-1,4-glucan glucosyltransferase (UDP-glucose donor) activity"/>
    <property type="evidence" value="ECO:0007669"/>
    <property type="project" value="InterPro"/>
</dbReference>
<dbReference type="HAMAP" id="MF_00484">
    <property type="entry name" value="Glycogen_synth"/>
    <property type="match status" value="1"/>
</dbReference>
<dbReference type="RefSeq" id="WP_095416198.1">
    <property type="nucleotide sequence ID" value="NZ_CP018477.1"/>
</dbReference>
<dbReference type="GO" id="GO:0005978">
    <property type="term" value="P:glycogen biosynthetic process"/>
    <property type="evidence" value="ECO:0007669"/>
    <property type="project" value="UniProtKB-UniRule"/>
</dbReference>
<dbReference type="Proteomes" id="UP000215086">
    <property type="component" value="Chromosome"/>
</dbReference>
<dbReference type="EC" id="2.4.1.21" evidence="8"/>
<protein>
    <recommendedName>
        <fullName evidence="8">Glycogen synthase</fullName>
        <ecNumber evidence="8">2.4.1.21</ecNumber>
    </recommendedName>
    <alternativeName>
        <fullName evidence="8">Starch [bacterial glycogen] synthase</fullName>
    </alternativeName>
</protein>
<comment type="similarity">
    <text evidence="4 8">Belongs to the glycosyltransferase 1 family. Bacterial/plant glycogen synthase subfamily.</text>
</comment>
<comment type="caution">
    <text evidence="8">Lacks conserved residue(s) required for the propagation of feature annotation.</text>
</comment>
<comment type="function">
    <text evidence="2 8">Synthesizes alpha-1,4-glucan chains using ADP-glucose.</text>
</comment>
<sequence>MKILFTTSEAVPFATTGGLGDVCGSLPFALADLGHDVRVILPAYRCVWYVGREIRPLNVEFIVAVGSKTVSGRLLEHRSESVTFYFVQQDYYYDRDALYSVHGQDYADNCERFVFFSRATLEAIRLLDFYPDIIHAHDWQTGLVPAYLKIEYASSPLYRSMGSVFTIHNMAYQGRFWHWDMLLTGLDWKYFNWQQMEAYGQLNLLKTGIVFADAVSTVSPRYAQEIQTPEFGAGLEGVIQSRRDVLWGILNGIDYTVWNPTTDPHLPAPYDEHTVWQQKPFCKAALQSEVGLPQRPHVPLIAMIGRLTHQKGFDLVAKILPEWLEQMETQWVILGTGETQLETTFRELANRYPDKLAVIFEFNLPLAHRIQGGADMFLMPSRFEPCGLAQLQALKYGTVPVVRAIGGLADTITDCRPETLANGTANGFSFTEESPQALSETLRRACEAYRQPEIWRQLVLTGMRQDWSWARSAPRYVEMYEATLRRIRGG</sequence>
<feature type="domain" description="Starch synthase catalytic" evidence="10">
    <location>
        <begin position="2"/>
        <end position="240"/>
    </location>
</feature>
<dbReference type="Gene3D" id="3.40.50.2000">
    <property type="entry name" value="Glycogen Phosphorylase B"/>
    <property type="match status" value="2"/>
</dbReference>
<dbReference type="NCBIfam" id="TIGR02095">
    <property type="entry name" value="glgA"/>
    <property type="match status" value="1"/>
</dbReference>
<proteinExistence type="inferred from homology"/>
<gene>
    <name evidence="8" type="primary">glgA</name>
    <name evidence="11" type="ORF">THTE_3803</name>
</gene>
<feature type="domain" description="Glycosyl transferase family 1" evidence="9">
    <location>
        <begin position="299"/>
        <end position="454"/>
    </location>
</feature>
<dbReference type="CDD" id="cd03791">
    <property type="entry name" value="GT5_Glycogen_synthase_DULL1-like"/>
    <property type="match status" value="1"/>
</dbReference>
<evidence type="ECO:0000256" key="3">
    <source>
        <dbReference type="ARBA" id="ARBA00004964"/>
    </source>
</evidence>
<evidence type="ECO:0000313" key="11">
    <source>
        <dbReference type="EMBL" id="ASV76404.1"/>
    </source>
</evidence>
<dbReference type="UniPathway" id="UPA00164"/>
<dbReference type="Pfam" id="PF08323">
    <property type="entry name" value="Glyco_transf_5"/>
    <property type="match status" value="1"/>
</dbReference>
<name>A0A286RKC7_9BACT</name>
<dbReference type="InterPro" id="IPR011835">
    <property type="entry name" value="GS/SS"/>
</dbReference>
<evidence type="ECO:0000256" key="5">
    <source>
        <dbReference type="ARBA" id="ARBA00022676"/>
    </source>
</evidence>
<reference evidence="11 12" key="1">
    <citation type="journal article" name="Front. Microbiol.">
        <title>Sugar Metabolism of the First Thermophilic Planctomycete Thermogutta terrifontis: Comparative Genomic and Transcriptomic Approaches.</title>
        <authorList>
            <person name="Elcheninov A.G."/>
            <person name="Menzel P."/>
            <person name="Gudbergsdottir S.R."/>
            <person name="Slesarev A.I."/>
            <person name="Kadnikov V.V."/>
            <person name="Krogh A."/>
            <person name="Bonch-Osmolovskaya E.A."/>
            <person name="Peng X."/>
            <person name="Kublanov I.V."/>
        </authorList>
    </citation>
    <scope>NUCLEOTIDE SEQUENCE [LARGE SCALE GENOMIC DNA]</scope>
    <source>
        <strain evidence="11 12">R1</strain>
    </source>
</reference>
<evidence type="ECO:0000256" key="2">
    <source>
        <dbReference type="ARBA" id="ARBA00002764"/>
    </source>
</evidence>
<dbReference type="PANTHER" id="PTHR45825">
    <property type="entry name" value="GRANULE-BOUND STARCH SYNTHASE 1, CHLOROPLASTIC/AMYLOPLASTIC"/>
    <property type="match status" value="1"/>
</dbReference>
<evidence type="ECO:0000313" key="12">
    <source>
        <dbReference type="Proteomes" id="UP000215086"/>
    </source>
</evidence>